<keyword evidence="1" id="KW-1133">Transmembrane helix</keyword>
<protein>
    <submittedName>
        <fullName evidence="2">Uncharacterized protein</fullName>
    </submittedName>
</protein>
<dbReference type="Proteomes" id="UP000261111">
    <property type="component" value="Unassembled WGS sequence"/>
</dbReference>
<dbReference type="AlphaFoldDB" id="A0A3E2WXS9"/>
<keyword evidence="1" id="KW-0472">Membrane</keyword>
<keyword evidence="1" id="KW-0812">Transmembrane</keyword>
<dbReference type="EMBL" id="QVIA01000007">
    <property type="protein sequence ID" value="RGC32954.1"/>
    <property type="molecule type" value="Genomic_DNA"/>
</dbReference>
<proteinExistence type="predicted"/>
<evidence type="ECO:0000256" key="1">
    <source>
        <dbReference type="SAM" id="Phobius"/>
    </source>
</evidence>
<accession>A0A3E2WXS9</accession>
<evidence type="ECO:0000313" key="3">
    <source>
        <dbReference type="Proteomes" id="UP000261111"/>
    </source>
</evidence>
<organism evidence="2 3">
    <name type="scientific">Hungatella hathewayi</name>
    <dbReference type="NCBI Taxonomy" id="154046"/>
    <lineage>
        <taxon>Bacteria</taxon>
        <taxon>Bacillati</taxon>
        <taxon>Bacillota</taxon>
        <taxon>Clostridia</taxon>
        <taxon>Lachnospirales</taxon>
        <taxon>Lachnospiraceae</taxon>
        <taxon>Hungatella</taxon>
    </lineage>
</organism>
<evidence type="ECO:0000313" key="2">
    <source>
        <dbReference type="EMBL" id="RGC32954.1"/>
    </source>
</evidence>
<feature type="transmembrane region" description="Helical" evidence="1">
    <location>
        <begin position="17"/>
        <end position="40"/>
    </location>
</feature>
<gene>
    <name evidence="2" type="ORF">DWX41_07740</name>
</gene>
<name>A0A3E2WXS9_9FIRM</name>
<sequence length="61" mass="6815">MGLLYKQLAKQVGQNKVFILFLFLLTGLTSLSFFFVMFSVDGNMAIQKRSTSGRCTAVSFL</sequence>
<comment type="caution">
    <text evidence="2">The sequence shown here is derived from an EMBL/GenBank/DDBJ whole genome shotgun (WGS) entry which is preliminary data.</text>
</comment>
<reference evidence="2 3" key="1">
    <citation type="submission" date="2018-08" db="EMBL/GenBank/DDBJ databases">
        <title>A genome reference for cultivated species of the human gut microbiota.</title>
        <authorList>
            <person name="Zou Y."/>
            <person name="Xue W."/>
            <person name="Luo G."/>
        </authorList>
    </citation>
    <scope>NUCLEOTIDE SEQUENCE [LARGE SCALE GENOMIC DNA]</scope>
    <source>
        <strain evidence="2 3">AF19-21</strain>
    </source>
</reference>